<dbReference type="CDD" id="cd07262">
    <property type="entry name" value="VOC_like"/>
    <property type="match status" value="1"/>
</dbReference>
<evidence type="ECO:0000313" key="3">
    <source>
        <dbReference type="Proteomes" id="UP000199317"/>
    </source>
</evidence>
<dbReference type="PROSITE" id="PS51819">
    <property type="entry name" value="VOC"/>
    <property type="match status" value="1"/>
</dbReference>
<sequence>MIDHTGIAVTDYEKSKAFYTRALAPLGYQLLMEVSAELTGSTDMAGFGEPPKTDFWISSGGPNRPAIHVAFRAATRAAVDAFHAAALAAGGADNGAPGLRPHYHPNYYGAFVRDPDGHNIEAVCHAPQS</sequence>
<dbReference type="AlphaFoldDB" id="A0A1H0QKW6"/>
<dbReference type="RefSeq" id="WP_092833738.1">
    <property type="nucleotide sequence ID" value="NZ_FNJL01000008.1"/>
</dbReference>
<gene>
    <name evidence="2" type="ORF">SAMN04489708_108159</name>
</gene>
<organism evidence="2 3">
    <name type="scientific">Paracidovorax cattleyae</name>
    <dbReference type="NCBI Taxonomy" id="80868"/>
    <lineage>
        <taxon>Bacteria</taxon>
        <taxon>Pseudomonadati</taxon>
        <taxon>Pseudomonadota</taxon>
        <taxon>Betaproteobacteria</taxon>
        <taxon>Burkholderiales</taxon>
        <taxon>Comamonadaceae</taxon>
        <taxon>Paracidovorax</taxon>
    </lineage>
</organism>
<keyword evidence="2" id="KW-0223">Dioxygenase</keyword>
<dbReference type="Proteomes" id="UP000199317">
    <property type="component" value="Unassembled WGS sequence"/>
</dbReference>
<dbReference type="PANTHER" id="PTHR35006">
    <property type="entry name" value="GLYOXALASE FAMILY PROTEIN (AFU_ORTHOLOGUE AFUA_5G14830)"/>
    <property type="match status" value="1"/>
</dbReference>
<evidence type="ECO:0000259" key="1">
    <source>
        <dbReference type="PROSITE" id="PS51819"/>
    </source>
</evidence>
<dbReference type="InterPro" id="IPR029068">
    <property type="entry name" value="Glyas_Bleomycin-R_OHBP_Dase"/>
</dbReference>
<accession>A0A1H0QKW6</accession>
<dbReference type="InterPro" id="IPR037523">
    <property type="entry name" value="VOC_core"/>
</dbReference>
<reference evidence="3" key="1">
    <citation type="submission" date="2016-10" db="EMBL/GenBank/DDBJ databases">
        <authorList>
            <person name="Varghese N."/>
            <person name="Submissions S."/>
        </authorList>
    </citation>
    <scope>NUCLEOTIDE SEQUENCE [LARGE SCALE GENOMIC DNA]</scope>
    <source>
        <strain evidence="3">DSM 17101</strain>
    </source>
</reference>
<name>A0A1H0QKW6_9BURK</name>
<evidence type="ECO:0000313" key="2">
    <source>
        <dbReference type="EMBL" id="SDP18031.1"/>
    </source>
</evidence>
<dbReference type="EMBL" id="FNJL01000008">
    <property type="protein sequence ID" value="SDP18031.1"/>
    <property type="molecule type" value="Genomic_DNA"/>
</dbReference>
<dbReference type="Gene3D" id="3.10.180.10">
    <property type="entry name" value="2,3-Dihydroxybiphenyl 1,2-Dioxygenase, domain 1"/>
    <property type="match status" value="1"/>
</dbReference>
<feature type="domain" description="VOC" evidence="1">
    <location>
        <begin position="1"/>
        <end position="125"/>
    </location>
</feature>
<keyword evidence="3" id="KW-1185">Reference proteome</keyword>
<dbReference type="SUPFAM" id="SSF54593">
    <property type="entry name" value="Glyoxalase/Bleomycin resistance protein/Dihydroxybiphenyl dioxygenase"/>
    <property type="match status" value="1"/>
</dbReference>
<protein>
    <submittedName>
        <fullName evidence="2">Catechol 2,3-dioxygenase</fullName>
    </submittedName>
</protein>
<proteinExistence type="predicted"/>
<dbReference type="Pfam" id="PF00903">
    <property type="entry name" value="Glyoxalase"/>
    <property type="match status" value="1"/>
</dbReference>
<dbReference type="PANTHER" id="PTHR35006:SF2">
    <property type="entry name" value="GLYOXALASE FAMILY PROTEIN (AFU_ORTHOLOGUE AFUA_5G14830)"/>
    <property type="match status" value="1"/>
</dbReference>
<dbReference type="GO" id="GO:0051213">
    <property type="term" value="F:dioxygenase activity"/>
    <property type="evidence" value="ECO:0007669"/>
    <property type="project" value="UniProtKB-KW"/>
</dbReference>
<dbReference type="OrthoDB" id="9800438at2"/>
<dbReference type="InterPro" id="IPR004360">
    <property type="entry name" value="Glyas_Fos-R_dOase_dom"/>
</dbReference>
<keyword evidence="2" id="KW-0560">Oxidoreductase</keyword>